<dbReference type="GO" id="GO:0005737">
    <property type="term" value="C:cytoplasm"/>
    <property type="evidence" value="ECO:0007669"/>
    <property type="project" value="TreeGrafter"/>
</dbReference>
<dbReference type="InterPro" id="IPR023080">
    <property type="entry name" value="DadA"/>
</dbReference>
<dbReference type="GO" id="GO:0008718">
    <property type="term" value="F:D-amino-acid dehydrogenase activity"/>
    <property type="evidence" value="ECO:0007669"/>
    <property type="project" value="UniProtKB-UniRule"/>
</dbReference>
<gene>
    <name evidence="7" type="primary">dadA</name>
    <name evidence="9" type="ORF">H0A36_20715</name>
</gene>
<reference evidence="9 10" key="1">
    <citation type="submission" date="2020-07" db="EMBL/GenBank/DDBJ databases">
        <title>Endozoicomonas sp. nov., isolated from sediment.</title>
        <authorList>
            <person name="Gu T."/>
        </authorList>
    </citation>
    <scope>NUCLEOTIDE SEQUENCE [LARGE SCALE GENOMIC DNA]</scope>
    <source>
        <strain evidence="9 10">SM1973</strain>
    </source>
</reference>
<comment type="similarity">
    <text evidence="2 7">Belongs to the DadA oxidoreductase family.</text>
</comment>
<dbReference type="EC" id="1.4.99.-" evidence="7"/>
<dbReference type="EMBL" id="JACCKB010000042">
    <property type="protein sequence ID" value="NYZ68443.1"/>
    <property type="molecule type" value="Genomic_DNA"/>
</dbReference>
<evidence type="ECO:0000256" key="6">
    <source>
        <dbReference type="ARBA" id="ARBA00047884"/>
    </source>
</evidence>
<proteinExistence type="inferred from homology"/>
<dbReference type="InterPro" id="IPR036188">
    <property type="entry name" value="FAD/NAD-bd_sf"/>
</dbReference>
<feature type="domain" description="FAD dependent oxidoreductase" evidence="8">
    <location>
        <begin position="2"/>
        <end position="397"/>
    </location>
</feature>
<dbReference type="SUPFAM" id="SSF51905">
    <property type="entry name" value="FAD/NAD(P)-binding domain"/>
    <property type="match status" value="1"/>
</dbReference>
<dbReference type="FunFam" id="3.50.50.60:FF:000020">
    <property type="entry name" value="D-amino acid dehydrogenase"/>
    <property type="match status" value="1"/>
</dbReference>
<evidence type="ECO:0000313" key="9">
    <source>
        <dbReference type="EMBL" id="NYZ68443.1"/>
    </source>
</evidence>
<dbReference type="PANTHER" id="PTHR13847:SF280">
    <property type="entry name" value="D-AMINO ACID DEHYDROGENASE"/>
    <property type="match status" value="1"/>
</dbReference>
<dbReference type="SUPFAM" id="SSF54373">
    <property type="entry name" value="FAD-linked reductases, C-terminal domain"/>
    <property type="match status" value="1"/>
</dbReference>
<dbReference type="Gene3D" id="3.30.9.10">
    <property type="entry name" value="D-Amino Acid Oxidase, subunit A, domain 2"/>
    <property type="match status" value="1"/>
</dbReference>
<comment type="catalytic activity">
    <reaction evidence="6 7">
        <text>a D-alpha-amino acid + A + H2O = a 2-oxocarboxylate + AH2 + NH4(+)</text>
        <dbReference type="Rhea" id="RHEA:18125"/>
        <dbReference type="ChEBI" id="CHEBI:13193"/>
        <dbReference type="ChEBI" id="CHEBI:15377"/>
        <dbReference type="ChEBI" id="CHEBI:17499"/>
        <dbReference type="ChEBI" id="CHEBI:28938"/>
        <dbReference type="ChEBI" id="CHEBI:35179"/>
        <dbReference type="ChEBI" id="CHEBI:59871"/>
    </reaction>
</comment>
<evidence type="ECO:0000256" key="2">
    <source>
        <dbReference type="ARBA" id="ARBA00009410"/>
    </source>
</evidence>
<evidence type="ECO:0000256" key="3">
    <source>
        <dbReference type="ARBA" id="ARBA00022630"/>
    </source>
</evidence>
<keyword evidence="10" id="KW-1185">Reference proteome</keyword>
<protein>
    <recommendedName>
        <fullName evidence="7">D-amino acid dehydrogenase</fullName>
        <ecNumber evidence="7">1.4.99.-</ecNumber>
    </recommendedName>
</protein>
<dbReference type="Gene3D" id="3.50.50.60">
    <property type="entry name" value="FAD/NAD(P)-binding domain"/>
    <property type="match status" value="2"/>
</dbReference>
<keyword evidence="5 7" id="KW-0560">Oxidoreductase</keyword>
<dbReference type="GO" id="GO:0005886">
    <property type="term" value="C:plasma membrane"/>
    <property type="evidence" value="ECO:0007669"/>
    <property type="project" value="TreeGrafter"/>
</dbReference>
<comment type="cofactor">
    <cofactor evidence="1 7">
        <name>FAD</name>
        <dbReference type="ChEBI" id="CHEBI:57692"/>
    </cofactor>
</comment>
<evidence type="ECO:0000256" key="4">
    <source>
        <dbReference type="ARBA" id="ARBA00022827"/>
    </source>
</evidence>
<dbReference type="PANTHER" id="PTHR13847">
    <property type="entry name" value="SARCOSINE DEHYDROGENASE-RELATED"/>
    <property type="match status" value="1"/>
</dbReference>
<dbReference type="GO" id="GO:0055130">
    <property type="term" value="P:D-alanine catabolic process"/>
    <property type="evidence" value="ECO:0007669"/>
    <property type="project" value="TreeGrafter"/>
</dbReference>
<organism evidence="9 10">
    <name type="scientific">Spartinivicinus marinus</name>
    <dbReference type="NCBI Taxonomy" id="2994442"/>
    <lineage>
        <taxon>Bacteria</taxon>
        <taxon>Pseudomonadati</taxon>
        <taxon>Pseudomonadota</taxon>
        <taxon>Gammaproteobacteria</taxon>
        <taxon>Oceanospirillales</taxon>
        <taxon>Zooshikellaceae</taxon>
        <taxon>Spartinivicinus</taxon>
    </lineage>
</organism>
<keyword evidence="3 7" id="KW-0285">Flavoprotein</keyword>
<comment type="function">
    <text evidence="7">Oxidative deamination of D-amino acids.</text>
</comment>
<dbReference type="AlphaFoldDB" id="A0A853I517"/>
<sequence>MKVVVLGCGVIGVTTAYYLAKQGHQVVVVDRQPGPALETSFANAGQISPGYSAPWAAPGIPLKALKWMLQSHSPLVIHPQLDSLFLHWLWQMLANCTSKRYAINKARMVRLATYSKQCLVSLRESLALNFEGRELGTLQLFRTAKQLRAIDKDIKVLEQYQVPYERLDVAGCINIEPALSDQQHKIVGGLRLPYDETGDCYLFSQVLMEQAKQLGATFLFNKKILGINATSTEVKNLVLEEGVIDGDCYVVALGAYSPALLTWLGIKLPVYPVKGYSLTIPIQNTEMAPCSTVMDETYKVAVTRFDQRLRVGGTAELAGFDLSLQEARRKTLAYVVSDLFPNAGNVTDSEFWAGLRPMTPDGTPVVGSTSLTNLYLNTGHGTLGWTMCCGSAKLLADQITGNTPEIDPEGLAISRYSK</sequence>
<dbReference type="Pfam" id="PF01266">
    <property type="entry name" value="DAO"/>
    <property type="match status" value="1"/>
</dbReference>
<comment type="caution">
    <text evidence="9">The sequence shown here is derived from an EMBL/GenBank/DDBJ whole genome shotgun (WGS) entry which is preliminary data.</text>
</comment>
<evidence type="ECO:0000259" key="8">
    <source>
        <dbReference type="Pfam" id="PF01266"/>
    </source>
</evidence>
<feature type="binding site" evidence="7">
    <location>
        <begin position="3"/>
        <end position="17"/>
    </location>
    <ligand>
        <name>FAD</name>
        <dbReference type="ChEBI" id="CHEBI:57692"/>
    </ligand>
</feature>
<keyword evidence="4 7" id="KW-0274">FAD</keyword>
<dbReference type="Proteomes" id="UP000569732">
    <property type="component" value="Unassembled WGS sequence"/>
</dbReference>
<dbReference type="HAMAP" id="MF_01202">
    <property type="entry name" value="DadA"/>
    <property type="match status" value="1"/>
</dbReference>
<dbReference type="NCBIfam" id="NF001933">
    <property type="entry name" value="PRK00711.1"/>
    <property type="match status" value="1"/>
</dbReference>
<evidence type="ECO:0000256" key="1">
    <source>
        <dbReference type="ARBA" id="ARBA00001974"/>
    </source>
</evidence>
<evidence type="ECO:0000313" key="10">
    <source>
        <dbReference type="Proteomes" id="UP000569732"/>
    </source>
</evidence>
<evidence type="ECO:0000256" key="5">
    <source>
        <dbReference type="ARBA" id="ARBA00023002"/>
    </source>
</evidence>
<accession>A0A853I517</accession>
<name>A0A853I517_9GAMM</name>
<evidence type="ECO:0000256" key="7">
    <source>
        <dbReference type="HAMAP-Rule" id="MF_01202"/>
    </source>
</evidence>
<dbReference type="InterPro" id="IPR006076">
    <property type="entry name" value="FAD-dep_OxRdtase"/>
</dbReference>
<dbReference type="RefSeq" id="WP_180570457.1">
    <property type="nucleotide sequence ID" value="NZ_JACCKB010000042.1"/>
</dbReference>